<gene>
    <name evidence="3" type="ORF">AWRI4233_LOCUS6024</name>
</gene>
<comment type="caution">
    <text evidence="3">The sequence shown here is derived from an EMBL/GenBank/DDBJ whole genome shotgun (WGS) entry which is preliminary data.</text>
</comment>
<comment type="subcellular location">
    <subcellularLocation>
        <location evidence="1">Nucleus</location>
    </subcellularLocation>
</comment>
<dbReference type="PANTHER" id="PTHR12891">
    <property type="entry name" value="DNA REPAIR/TRANSCRIPTION PROTEIN MET18/MMS19"/>
    <property type="match status" value="1"/>
</dbReference>
<comment type="function">
    <text evidence="1">Key component of the cytosolic iron-sulfur protein assembly (CIA) complex, a multiprotein complex that mediates the incorporation of iron-sulfur cluster into apoproteins specifically involved in DNA metabolism and genomic integrity. In the CIA complex, MMS19 acts as an adapter between early-acting CIA components and a subset of cellular target iron-sulfur proteins.</text>
</comment>
<accession>A0A9N8K5L2</accession>
<evidence type="ECO:0000313" key="4">
    <source>
        <dbReference type="Proteomes" id="UP000714618"/>
    </source>
</evidence>
<dbReference type="Pfam" id="PF14500">
    <property type="entry name" value="MMS19_N"/>
    <property type="match status" value="1"/>
</dbReference>
<evidence type="ECO:0000259" key="2">
    <source>
        <dbReference type="Pfam" id="PF14500"/>
    </source>
</evidence>
<reference evidence="3" key="1">
    <citation type="submission" date="2020-06" db="EMBL/GenBank/DDBJ databases">
        <authorList>
            <person name="Onetto C."/>
        </authorList>
    </citation>
    <scope>NUCLEOTIDE SEQUENCE</scope>
</reference>
<evidence type="ECO:0000313" key="3">
    <source>
        <dbReference type="EMBL" id="CAD0097032.1"/>
    </source>
</evidence>
<dbReference type="PANTHER" id="PTHR12891:SF0">
    <property type="entry name" value="MMS19 NUCLEOTIDE EXCISION REPAIR PROTEIN HOMOLOG"/>
    <property type="match status" value="1"/>
</dbReference>
<dbReference type="EMBL" id="CAIJEO010000007">
    <property type="protein sequence ID" value="CAD0097032.1"/>
    <property type="molecule type" value="Genomic_DNA"/>
</dbReference>
<dbReference type="InterPro" id="IPR029240">
    <property type="entry name" value="MMS19_N"/>
</dbReference>
<dbReference type="GO" id="GO:0006281">
    <property type="term" value="P:DNA repair"/>
    <property type="evidence" value="ECO:0007669"/>
    <property type="project" value="UniProtKB-UniRule"/>
</dbReference>
<proteinExistence type="inferred from homology"/>
<dbReference type="Proteomes" id="UP000714618">
    <property type="component" value="Unassembled WGS sequence"/>
</dbReference>
<sequence>MSDIQLYLVEADKNKDEARRLAARSAAALANGDLKLVELIENAGEYINHEDATMRIKSLSYLADVLEQVAPKVLKGQQRNLLCGFILTRVSDDSEGTGHCARALMALERLGKWDSDTAANIANTWVIPVQLGSEARD</sequence>
<name>A0A9N8K5L2_9PEZI</name>
<feature type="domain" description="MMS19 N-terminal" evidence="2">
    <location>
        <begin position="40"/>
        <end position="130"/>
    </location>
</feature>
<dbReference type="GO" id="GO:0005634">
    <property type="term" value="C:nucleus"/>
    <property type="evidence" value="ECO:0007669"/>
    <property type="project" value="UniProtKB-SubCell"/>
</dbReference>
<dbReference type="AlphaFoldDB" id="A0A9N8K5L2"/>
<dbReference type="GO" id="GO:0097361">
    <property type="term" value="C:cytosolic [4Fe-4S] assembly targeting complex"/>
    <property type="evidence" value="ECO:0007669"/>
    <property type="project" value="UniProtKB-UniRule"/>
</dbReference>
<keyword evidence="1" id="KW-0539">Nucleus</keyword>
<dbReference type="InterPro" id="IPR039920">
    <property type="entry name" value="MMS19"/>
</dbReference>
<keyword evidence="4" id="KW-1185">Reference proteome</keyword>
<dbReference type="OrthoDB" id="342900at2759"/>
<dbReference type="GO" id="GO:0016226">
    <property type="term" value="P:iron-sulfur cluster assembly"/>
    <property type="evidence" value="ECO:0007669"/>
    <property type="project" value="UniProtKB-UniRule"/>
</dbReference>
<organism evidence="3 4">
    <name type="scientific">Aureobasidium mustum</name>
    <dbReference type="NCBI Taxonomy" id="2773714"/>
    <lineage>
        <taxon>Eukaryota</taxon>
        <taxon>Fungi</taxon>
        <taxon>Dikarya</taxon>
        <taxon>Ascomycota</taxon>
        <taxon>Pezizomycotina</taxon>
        <taxon>Dothideomycetes</taxon>
        <taxon>Dothideomycetidae</taxon>
        <taxon>Dothideales</taxon>
        <taxon>Saccotheciaceae</taxon>
        <taxon>Aureobasidium</taxon>
    </lineage>
</organism>
<dbReference type="GO" id="GO:0051604">
    <property type="term" value="P:protein maturation"/>
    <property type="evidence" value="ECO:0007669"/>
    <property type="project" value="UniProtKB-UniRule"/>
</dbReference>
<keyword evidence="1" id="KW-0227">DNA damage</keyword>
<protein>
    <recommendedName>
        <fullName evidence="1">MMS19 nucleotide excision repair protein</fullName>
    </recommendedName>
</protein>
<keyword evidence="1" id="KW-0234">DNA repair</keyword>
<evidence type="ECO:0000256" key="1">
    <source>
        <dbReference type="RuleBase" id="RU367072"/>
    </source>
</evidence>
<comment type="similarity">
    <text evidence="1">Belongs to the MET18/MMS19 family.</text>
</comment>